<organism evidence="2 3">
    <name type="scientific">Drechmeria coniospora</name>
    <name type="common">Nematophagous fungus</name>
    <name type="synonym">Meria coniospora</name>
    <dbReference type="NCBI Taxonomy" id="98403"/>
    <lineage>
        <taxon>Eukaryota</taxon>
        <taxon>Fungi</taxon>
        <taxon>Dikarya</taxon>
        <taxon>Ascomycota</taxon>
        <taxon>Pezizomycotina</taxon>
        <taxon>Sordariomycetes</taxon>
        <taxon>Hypocreomycetidae</taxon>
        <taxon>Hypocreales</taxon>
        <taxon>Ophiocordycipitaceae</taxon>
        <taxon>Drechmeria</taxon>
    </lineage>
</organism>
<dbReference type="AlphaFoldDB" id="A0A151GFR9"/>
<evidence type="ECO:0000313" key="3">
    <source>
        <dbReference type="Proteomes" id="UP000076580"/>
    </source>
</evidence>
<reference evidence="2 3" key="1">
    <citation type="journal article" date="2016" name="Sci. Rep.">
        <title>Insights into Adaptations to a Near-Obligate Nematode Endoparasitic Lifestyle from the Finished Genome of Drechmeria coniospora.</title>
        <authorList>
            <person name="Zhang L."/>
            <person name="Zhou Z."/>
            <person name="Guo Q."/>
            <person name="Fokkens L."/>
            <person name="Miskei M."/>
            <person name="Pocsi I."/>
            <person name="Zhang W."/>
            <person name="Chen M."/>
            <person name="Wang L."/>
            <person name="Sun Y."/>
            <person name="Donzelli B.G."/>
            <person name="Gibson D.M."/>
            <person name="Nelson D.R."/>
            <person name="Luo J.G."/>
            <person name="Rep M."/>
            <person name="Liu H."/>
            <person name="Yang S."/>
            <person name="Wang J."/>
            <person name="Krasnoff S.B."/>
            <person name="Xu Y."/>
            <person name="Molnar I."/>
            <person name="Lin M."/>
        </authorList>
    </citation>
    <scope>NUCLEOTIDE SEQUENCE [LARGE SCALE GENOMIC DNA]</scope>
    <source>
        <strain evidence="2 3">ARSEF 6962</strain>
    </source>
</reference>
<dbReference type="InParanoid" id="A0A151GFR9"/>
<comment type="caution">
    <text evidence="2">The sequence shown here is derived from an EMBL/GenBank/DDBJ whole genome shotgun (WGS) entry which is preliminary data.</text>
</comment>
<dbReference type="GeneID" id="63720546"/>
<keyword evidence="3" id="KW-1185">Reference proteome</keyword>
<dbReference type="STRING" id="98403.A0A151GFR9"/>
<evidence type="ECO:0000256" key="1">
    <source>
        <dbReference type="SAM" id="MobiDB-lite"/>
    </source>
</evidence>
<evidence type="ECO:0000313" key="2">
    <source>
        <dbReference type="EMBL" id="KYK55938.1"/>
    </source>
</evidence>
<dbReference type="EMBL" id="LAYC01000003">
    <property type="protein sequence ID" value="KYK55938.1"/>
    <property type="molecule type" value="Genomic_DNA"/>
</dbReference>
<dbReference type="RefSeq" id="XP_040655290.1">
    <property type="nucleotide sequence ID" value="XM_040805186.1"/>
</dbReference>
<dbReference type="Proteomes" id="UP000076580">
    <property type="component" value="Chromosome 03"/>
</dbReference>
<gene>
    <name evidence="2" type="ORF">DCS_07903</name>
</gene>
<feature type="region of interest" description="Disordered" evidence="1">
    <location>
        <begin position="1"/>
        <end position="42"/>
    </location>
</feature>
<protein>
    <submittedName>
        <fullName evidence="2">Uncharacterized protein</fullName>
    </submittedName>
</protein>
<proteinExistence type="predicted"/>
<sequence>MEDDRIGNNEGNGAPTQRVPESNNKDKGKGKLPTNEPSIVDRLHASGRMAWKSISSENLMPSTGQKTADEFGTGNIAQKLVVASSSSSHPEQVSICVRDSVKSTIHAQDRSEAYESFINDSPSHPVYTEGHGEGQTTFAKQEAIDGTNVVELLSLHDDRVELDEGGDSLSPAEATRLGEALFGRSIPNNRATWDQMLNFDPGFTTTSKCSSAEVQQYMGAKDRAAAQQVWLRQWSQVLSAYTNEVWGDVSHLVAEAKHEVSQLSTAEQQDSGETKALRRLRLILAHVRRHVHKSPTL</sequence>
<feature type="compositionally biased region" description="Polar residues" evidence="1">
    <location>
        <begin position="9"/>
        <end position="22"/>
    </location>
</feature>
<name>A0A151GFR9_DRECN</name>
<accession>A0A151GFR9</accession>